<reference evidence="3" key="2">
    <citation type="journal article" date="2017" name="Nat. Plants">
        <title>The Aegilops tauschii genome reveals multiple impacts of transposons.</title>
        <authorList>
            <person name="Zhao G."/>
            <person name="Zou C."/>
            <person name="Li K."/>
            <person name="Wang K."/>
            <person name="Li T."/>
            <person name="Gao L."/>
            <person name="Zhang X."/>
            <person name="Wang H."/>
            <person name="Yang Z."/>
            <person name="Liu X."/>
            <person name="Jiang W."/>
            <person name="Mao L."/>
            <person name="Kong X."/>
            <person name="Jiao Y."/>
            <person name="Jia J."/>
        </authorList>
    </citation>
    <scope>NUCLEOTIDE SEQUENCE [LARGE SCALE GENOMIC DNA]</scope>
    <source>
        <strain evidence="3">cv. AL8/78</strain>
    </source>
</reference>
<organism evidence="2 3">
    <name type="scientific">Aegilops tauschii subsp. strangulata</name>
    <name type="common">Goatgrass</name>
    <dbReference type="NCBI Taxonomy" id="200361"/>
    <lineage>
        <taxon>Eukaryota</taxon>
        <taxon>Viridiplantae</taxon>
        <taxon>Streptophyta</taxon>
        <taxon>Embryophyta</taxon>
        <taxon>Tracheophyta</taxon>
        <taxon>Spermatophyta</taxon>
        <taxon>Magnoliopsida</taxon>
        <taxon>Liliopsida</taxon>
        <taxon>Poales</taxon>
        <taxon>Poaceae</taxon>
        <taxon>BOP clade</taxon>
        <taxon>Pooideae</taxon>
        <taxon>Triticodae</taxon>
        <taxon>Triticeae</taxon>
        <taxon>Triticinae</taxon>
        <taxon>Aegilops</taxon>
    </lineage>
</organism>
<reference evidence="2" key="3">
    <citation type="journal article" date="2017" name="Nature">
        <title>Genome sequence of the progenitor of the wheat D genome Aegilops tauschii.</title>
        <authorList>
            <person name="Luo M.C."/>
            <person name="Gu Y.Q."/>
            <person name="Puiu D."/>
            <person name="Wang H."/>
            <person name="Twardziok S.O."/>
            <person name="Deal K.R."/>
            <person name="Huo N."/>
            <person name="Zhu T."/>
            <person name="Wang L."/>
            <person name="Wang Y."/>
            <person name="McGuire P.E."/>
            <person name="Liu S."/>
            <person name="Long H."/>
            <person name="Ramasamy R.K."/>
            <person name="Rodriguez J.C."/>
            <person name="Van S.L."/>
            <person name="Yuan L."/>
            <person name="Wang Z."/>
            <person name="Xia Z."/>
            <person name="Xiao L."/>
            <person name="Anderson O.D."/>
            <person name="Ouyang S."/>
            <person name="Liang Y."/>
            <person name="Zimin A.V."/>
            <person name="Pertea G."/>
            <person name="Qi P."/>
            <person name="Bennetzen J.L."/>
            <person name="Dai X."/>
            <person name="Dawson M.W."/>
            <person name="Muller H.G."/>
            <person name="Kugler K."/>
            <person name="Rivarola-Duarte L."/>
            <person name="Spannagl M."/>
            <person name="Mayer K.F.X."/>
            <person name="Lu F.H."/>
            <person name="Bevan M.W."/>
            <person name="Leroy P."/>
            <person name="Li P."/>
            <person name="You F.M."/>
            <person name="Sun Q."/>
            <person name="Liu Z."/>
            <person name="Lyons E."/>
            <person name="Wicker T."/>
            <person name="Salzberg S.L."/>
            <person name="Devos K.M."/>
            <person name="Dvorak J."/>
        </authorList>
    </citation>
    <scope>NUCLEOTIDE SEQUENCE [LARGE SCALE GENOMIC DNA]</scope>
    <source>
        <strain evidence="2">cv. AL8/78</strain>
    </source>
</reference>
<protein>
    <submittedName>
        <fullName evidence="2">Uncharacterized protein</fullName>
    </submittedName>
</protein>
<feature type="compositionally biased region" description="Low complexity" evidence="1">
    <location>
        <begin position="21"/>
        <end position="40"/>
    </location>
</feature>
<evidence type="ECO:0000313" key="3">
    <source>
        <dbReference type="Proteomes" id="UP000015105"/>
    </source>
</evidence>
<accession>A0A453MNT4</accession>
<feature type="region of interest" description="Disordered" evidence="1">
    <location>
        <begin position="1"/>
        <end position="45"/>
    </location>
</feature>
<reference evidence="2" key="5">
    <citation type="journal article" date="2021" name="G3 (Bethesda)">
        <title>Aegilops tauschii genome assembly Aet v5.0 features greater sequence contiguity and improved annotation.</title>
        <authorList>
            <person name="Wang L."/>
            <person name="Zhu T."/>
            <person name="Rodriguez J.C."/>
            <person name="Deal K.R."/>
            <person name="Dubcovsky J."/>
            <person name="McGuire P.E."/>
            <person name="Lux T."/>
            <person name="Spannagl M."/>
            <person name="Mayer K.F.X."/>
            <person name="Baldrich P."/>
            <person name="Meyers B.C."/>
            <person name="Huo N."/>
            <person name="Gu Y.Q."/>
            <person name="Zhou H."/>
            <person name="Devos K.M."/>
            <person name="Bennetzen J.L."/>
            <person name="Unver T."/>
            <person name="Budak H."/>
            <person name="Gulick P.J."/>
            <person name="Galiba G."/>
            <person name="Kalapos B."/>
            <person name="Nelson D.R."/>
            <person name="Li P."/>
            <person name="You F.M."/>
            <person name="Luo M.C."/>
            <person name="Dvorak J."/>
        </authorList>
    </citation>
    <scope>NUCLEOTIDE SEQUENCE [LARGE SCALE GENOMIC DNA]</scope>
    <source>
        <strain evidence="2">cv. AL8/78</strain>
    </source>
</reference>
<dbReference type="EnsemblPlants" id="AET6Gv20009100.9">
    <property type="protein sequence ID" value="AET6Gv20009100.9"/>
    <property type="gene ID" value="AET6Gv20009100"/>
</dbReference>
<sequence>TSRSPRWTPPRTTTWRRRTACRATPPSSSSSTACPGTTPARGPSEQFLQIPNSLPAPAPQLLRILFLLCCRDAIVAWIGKKLGPAVQNLTTADEAEKIVTGDDVAVLAYLDHLSVRNAMHLLQWQQSQPNPKLVQLQP</sequence>
<evidence type="ECO:0000313" key="2">
    <source>
        <dbReference type="EnsemblPlants" id="AET6Gv20009100.9"/>
    </source>
</evidence>
<feature type="compositionally biased region" description="Low complexity" evidence="1">
    <location>
        <begin position="1"/>
        <end position="13"/>
    </location>
</feature>
<reference evidence="3" key="1">
    <citation type="journal article" date="2014" name="Science">
        <title>Ancient hybridizations among the ancestral genomes of bread wheat.</title>
        <authorList>
            <consortium name="International Wheat Genome Sequencing Consortium,"/>
            <person name="Marcussen T."/>
            <person name="Sandve S.R."/>
            <person name="Heier L."/>
            <person name="Spannagl M."/>
            <person name="Pfeifer M."/>
            <person name="Jakobsen K.S."/>
            <person name="Wulff B.B."/>
            <person name="Steuernagel B."/>
            <person name="Mayer K.F."/>
            <person name="Olsen O.A."/>
        </authorList>
    </citation>
    <scope>NUCLEOTIDE SEQUENCE [LARGE SCALE GENOMIC DNA]</scope>
    <source>
        <strain evidence="3">cv. AL8/78</strain>
    </source>
</reference>
<reference evidence="2" key="4">
    <citation type="submission" date="2019-03" db="UniProtKB">
        <authorList>
            <consortium name="EnsemblPlants"/>
        </authorList>
    </citation>
    <scope>IDENTIFICATION</scope>
</reference>
<proteinExistence type="predicted"/>
<dbReference type="Gene3D" id="3.40.30.10">
    <property type="entry name" value="Glutaredoxin"/>
    <property type="match status" value="1"/>
</dbReference>
<keyword evidence="3" id="KW-1185">Reference proteome</keyword>
<dbReference type="Proteomes" id="UP000015105">
    <property type="component" value="Chromosome 6D"/>
</dbReference>
<dbReference type="Gramene" id="AET6Gv20009100.9">
    <property type="protein sequence ID" value="AET6Gv20009100.9"/>
    <property type="gene ID" value="AET6Gv20009100"/>
</dbReference>
<evidence type="ECO:0000256" key="1">
    <source>
        <dbReference type="SAM" id="MobiDB-lite"/>
    </source>
</evidence>
<dbReference type="AlphaFoldDB" id="A0A453MNT4"/>
<name>A0A453MNT4_AEGTS</name>